<dbReference type="Proteomes" id="UP001153069">
    <property type="component" value="Unassembled WGS sequence"/>
</dbReference>
<dbReference type="SUPFAM" id="SSF51735">
    <property type="entry name" value="NAD(P)-binding Rossmann-fold domains"/>
    <property type="match status" value="1"/>
</dbReference>
<dbReference type="SMART" id="SM00822">
    <property type="entry name" value="PKS_KR"/>
    <property type="match status" value="1"/>
</dbReference>
<evidence type="ECO:0000313" key="4">
    <source>
        <dbReference type="Proteomes" id="UP001153069"/>
    </source>
</evidence>
<keyword evidence="4" id="KW-1185">Reference proteome</keyword>
<comment type="caution">
    <text evidence="3">The sequence shown here is derived from an EMBL/GenBank/DDBJ whole genome shotgun (WGS) entry which is preliminary data.</text>
</comment>
<dbReference type="OrthoDB" id="1274115at2759"/>
<dbReference type="PANTHER" id="PTHR43313">
    <property type="entry name" value="SHORT-CHAIN DEHYDROGENASE/REDUCTASE FAMILY 9C"/>
    <property type="match status" value="1"/>
</dbReference>
<organism evidence="3 4">
    <name type="scientific">Seminavis robusta</name>
    <dbReference type="NCBI Taxonomy" id="568900"/>
    <lineage>
        <taxon>Eukaryota</taxon>
        <taxon>Sar</taxon>
        <taxon>Stramenopiles</taxon>
        <taxon>Ochrophyta</taxon>
        <taxon>Bacillariophyta</taxon>
        <taxon>Bacillariophyceae</taxon>
        <taxon>Bacillariophycidae</taxon>
        <taxon>Naviculales</taxon>
        <taxon>Naviculaceae</taxon>
        <taxon>Seminavis</taxon>
    </lineage>
</organism>
<dbReference type="GO" id="GO:0016491">
    <property type="term" value="F:oxidoreductase activity"/>
    <property type="evidence" value="ECO:0007669"/>
    <property type="project" value="TreeGrafter"/>
</dbReference>
<dbReference type="PRINTS" id="PR00081">
    <property type="entry name" value="GDHRDH"/>
</dbReference>
<feature type="domain" description="Ketoreductase" evidence="2">
    <location>
        <begin position="33"/>
        <end position="212"/>
    </location>
</feature>
<dbReference type="EMBL" id="CAICTM010000017">
    <property type="protein sequence ID" value="CAB9497255.1"/>
    <property type="molecule type" value="Genomic_DNA"/>
</dbReference>
<reference evidence="3" key="1">
    <citation type="submission" date="2020-06" db="EMBL/GenBank/DDBJ databases">
        <authorList>
            <consortium name="Plant Systems Biology data submission"/>
        </authorList>
    </citation>
    <scope>NUCLEOTIDE SEQUENCE</scope>
    <source>
        <strain evidence="3">D6</strain>
    </source>
</reference>
<evidence type="ECO:0000313" key="3">
    <source>
        <dbReference type="EMBL" id="CAB9497255.1"/>
    </source>
</evidence>
<sequence length="330" mass="36473">MKWIAVAVGVISVLVHFLVLRKEFPVHDADGEGIILISGTSSGIGRAACGWLAERHPRMTLYCGVRREVEGSPFDLPNVKQIILDITNKEHYGVFQEIAQAKKPLIAVVNNAGINDMETFELLGVERLRTVLEVNVIGTYQLTQASLPLIRETKGRVVTVSSVSGLFPGAPLISAYQGSKHCLEAMFDSLRAELTPLDVSVSLINPGFLESSIVTSRKDTTDNTHDDNHQEVVKIYSHVTSESYRSMVDELASATGSMEETCLSIDDAIFSRYPKTRYMTSRLGAIPSWIAGRVFNALPSRLTDILSLRLEPVVYLTRIRALLQQLLGFR</sequence>
<dbReference type="InterPro" id="IPR002347">
    <property type="entry name" value="SDR_fam"/>
</dbReference>
<dbReference type="InterPro" id="IPR057326">
    <property type="entry name" value="KR_dom"/>
</dbReference>
<dbReference type="Gene3D" id="3.40.50.720">
    <property type="entry name" value="NAD(P)-binding Rossmann-like Domain"/>
    <property type="match status" value="1"/>
</dbReference>
<dbReference type="Pfam" id="PF00106">
    <property type="entry name" value="adh_short"/>
    <property type="match status" value="1"/>
</dbReference>
<proteinExistence type="predicted"/>
<dbReference type="AlphaFoldDB" id="A0A9N8DB45"/>
<feature type="chain" id="PRO_5040201607" evidence="1">
    <location>
        <begin position="22"/>
        <end position="330"/>
    </location>
</feature>
<gene>
    <name evidence="3" type="ORF">SEMRO_17_G012060.1</name>
</gene>
<feature type="signal peptide" evidence="1">
    <location>
        <begin position="1"/>
        <end position="21"/>
    </location>
</feature>
<evidence type="ECO:0000256" key="1">
    <source>
        <dbReference type="SAM" id="SignalP"/>
    </source>
</evidence>
<dbReference type="PANTHER" id="PTHR43313:SF1">
    <property type="entry name" value="3BETA-HYDROXYSTEROID DEHYDROGENASE DHS-16"/>
    <property type="match status" value="1"/>
</dbReference>
<keyword evidence="1" id="KW-0732">Signal</keyword>
<accession>A0A9N8DB45</accession>
<evidence type="ECO:0000259" key="2">
    <source>
        <dbReference type="SMART" id="SM00822"/>
    </source>
</evidence>
<protein>
    <submittedName>
        <fullName evidence="3">Short-chain dehydrogenase/reductase family 9C member 7</fullName>
    </submittedName>
</protein>
<dbReference type="InterPro" id="IPR036291">
    <property type="entry name" value="NAD(P)-bd_dom_sf"/>
</dbReference>
<dbReference type="GO" id="GO:0008202">
    <property type="term" value="P:steroid metabolic process"/>
    <property type="evidence" value="ECO:0007669"/>
    <property type="project" value="TreeGrafter"/>
</dbReference>
<name>A0A9N8DB45_9STRA</name>